<sequence length="288" mass="33015">MNSERLLGKDGLDSPEQPKRNLWIVVMGVPASGKSTLAEVVSDRLGFTHVPELKVEDEALFTRYYEDPQRYSFAMQSIFLFNKWQQTHGSAAVGVPGIKELLAQGPVISQPPIWQDALYARARMGRNSEYRYYEEFYKGLVSVDTFPVPDLVIYMRISLANTLLRIQKRAEKEPGRAVELNEKSSYWKKLWKFHEIWVARNLGKMKIAVINGDRFNFWAFENDEVAKEALLQEFLHLARYHLVGPLGGPSNPAKDLLIPEAILKHRPPVRSYDITPGLSTDQKALQRR</sequence>
<dbReference type="AlphaFoldDB" id="A0A1F7X4D3"/>
<evidence type="ECO:0000259" key="1">
    <source>
        <dbReference type="Pfam" id="PF01712"/>
    </source>
</evidence>
<accession>A0A1F7X4D3</accession>
<evidence type="ECO:0000313" key="3">
    <source>
        <dbReference type="Proteomes" id="UP000176778"/>
    </source>
</evidence>
<dbReference type="Pfam" id="PF01712">
    <property type="entry name" value="dNK"/>
    <property type="match status" value="1"/>
</dbReference>
<protein>
    <recommendedName>
        <fullName evidence="1">Deoxynucleoside kinase domain-containing protein</fullName>
    </recommendedName>
</protein>
<dbReference type="GO" id="GO:0005737">
    <property type="term" value="C:cytoplasm"/>
    <property type="evidence" value="ECO:0007669"/>
    <property type="project" value="TreeGrafter"/>
</dbReference>
<evidence type="ECO:0000313" key="2">
    <source>
        <dbReference type="EMBL" id="OGM09960.1"/>
    </source>
</evidence>
<dbReference type="PANTHER" id="PTHR10513">
    <property type="entry name" value="DEOXYNUCLEOSIDE KINASE"/>
    <property type="match status" value="1"/>
</dbReference>
<dbReference type="InterPro" id="IPR050566">
    <property type="entry name" value="Deoxyribonucleoside_kinase"/>
</dbReference>
<dbReference type="EMBL" id="MGFR01000002">
    <property type="protein sequence ID" value="OGM09960.1"/>
    <property type="molecule type" value="Genomic_DNA"/>
</dbReference>
<feature type="domain" description="Deoxynucleoside kinase" evidence="1">
    <location>
        <begin position="24"/>
        <end position="224"/>
    </location>
</feature>
<organism evidence="2 3">
    <name type="scientific">Candidatus Woesebacteria bacterium RBG_13_46_13</name>
    <dbReference type="NCBI Taxonomy" id="1802479"/>
    <lineage>
        <taxon>Bacteria</taxon>
        <taxon>Candidatus Woeseibacteriota</taxon>
    </lineage>
</organism>
<comment type="caution">
    <text evidence="2">The sequence shown here is derived from an EMBL/GenBank/DDBJ whole genome shotgun (WGS) entry which is preliminary data.</text>
</comment>
<dbReference type="STRING" id="1802479.A2Y68_00860"/>
<dbReference type="GO" id="GO:0019136">
    <property type="term" value="F:deoxynucleoside kinase activity"/>
    <property type="evidence" value="ECO:0007669"/>
    <property type="project" value="TreeGrafter"/>
</dbReference>
<dbReference type="InterPro" id="IPR031314">
    <property type="entry name" value="DNK_dom"/>
</dbReference>
<reference evidence="2 3" key="1">
    <citation type="journal article" date="2016" name="Nat. Commun.">
        <title>Thousands of microbial genomes shed light on interconnected biogeochemical processes in an aquifer system.</title>
        <authorList>
            <person name="Anantharaman K."/>
            <person name="Brown C.T."/>
            <person name="Hug L.A."/>
            <person name="Sharon I."/>
            <person name="Castelle C.J."/>
            <person name="Probst A.J."/>
            <person name="Thomas B.C."/>
            <person name="Singh A."/>
            <person name="Wilkins M.J."/>
            <person name="Karaoz U."/>
            <person name="Brodie E.L."/>
            <person name="Williams K.H."/>
            <person name="Hubbard S.S."/>
            <person name="Banfield J.F."/>
        </authorList>
    </citation>
    <scope>NUCLEOTIDE SEQUENCE [LARGE SCALE GENOMIC DNA]</scope>
</reference>
<dbReference type="SUPFAM" id="SSF52540">
    <property type="entry name" value="P-loop containing nucleoside triphosphate hydrolases"/>
    <property type="match status" value="1"/>
</dbReference>
<dbReference type="InterPro" id="IPR027417">
    <property type="entry name" value="P-loop_NTPase"/>
</dbReference>
<dbReference type="Gene3D" id="3.40.50.300">
    <property type="entry name" value="P-loop containing nucleotide triphosphate hydrolases"/>
    <property type="match status" value="1"/>
</dbReference>
<dbReference type="PANTHER" id="PTHR10513:SF35">
    <property type="entry name" value="DEOXYADENOSINE KINASE"/>
    <property type="match status" value="1"/>
</dbReference>
<dbReference type="Proteomes" id="UP000176778">
    <property type="component" value="Unassembled WGS sequence"/>
</dbReference>
<gene>
    <name evidence="2" type="ORF">A2Y68_00860</name>
</gene>
<proteinExistence type="predicted"/>
<name>A0A1F7X4D3_9BACT</name>